<comment type="caution">
    <text evidence="2">The sequence shown here is derived from an EMBL/GenBank/DDBJ whole genome shotgun (WGS) entry which is preliminary data.</text>
</comment>
<name>A0ABT1Y5E7_9FIRM</name>
<evidence type="ECO:0000256" key="1">
    <source>
        <dbReference type="SAM" id="Phobius"/>
    </source>
</evidence>
<organism evidence="2 3">
    <name type="scientific">Dehalobacterium formicoaceticum</name>
    <dbReference type="NCBI Taxonomy" id="51515"/>
    <lineage>
        <taxon>Bacteria</taxon>
        <taxon>Bacillati</taxon>
        <taxon>Bacillota</taxon>
        <taxon>Clostridia</taxon>
        <taxon>Eubacteriales</taxon>
        <taxon>Peptococcaceae</taxon>
        <taxon>Dehalobacterium</taxon>
    </lineage>
</organism>
<accession>A0ABT1Y5E7</accession>
<sequence length="87" mass="9801">MTGSIVLKLWLTIVLLIIVVFIALGLGLFQAVENFYYTQIAAGLINQGQEVADMYAKNPAEFQENNEIEYVSRIMNAHLMILTQLSH</sequence>
<dbReference type="EMBL" id="JANPWE010000004">
    <property type="protein sequence ID" value="MCR6545783.1"/>
    <property type="molecule type" value="Genomic_DNA"/>
</dbReference>
<evidence type="ECO:0008006" key="4">
    <source>
        <dbReference type="Google" id="ProtNLM"/>
    </source>
</evidence>
<keyword evidence="3" id="KW-1185">Reference proteome</keyword>
<feature type="transmembrane region" description="Helical" evidence="1">
    <location>
        <begin position="6"/>
        <end position="29"/>
    </location>
</feature>
<proteinExistence type="predicted"/>
<keyword evidence="1" id="KW-0812">Transmembrane</keyword>
<evidence type="ECO:0000313" key="2">
    <source>
        <dbReference type="EMBL" id="MCR6545783.1"/>
    </source>
</evidence>
<reference evidence="2 3" key="1">
    <citation type="submission" date="2022-08" db="EMBL/GenBank/DDBJ databases">
        <title>Proteogenomics of the novel Dehalobacterium formicoaceticum strain EZ94 highlights a key role of methyltransferases during anaerobic dichloromethane degradation.</title>
        <authorList>
            <person name="Wasmund K."/>
        </authorList>
    </citation>
    <scope>NUCLEOTIDE SEQUENCE [LARGE SCALE GENOMIC DNA]</scope>
    <source>
        <strain evidence="2 3">EZ94</strain>
    </source>
</reference>
<keyword evidence="1" id="KW-1133">Transmembrane helix</keyword>
<keyword evidence="1" id="KW-0472">Membrane</keyword>
<protein>
    <recommendedName>
        <fullName evidence="4">Methyl-accepting chemotaxis protein</fullName>
    </recommendedName>
</protein>
<gene>
    <name evidence="2" type="ORF">NVS47_09725</name>
</gene>
<dbReference type="RefSeq" id="WP_257913323.1">
    <property type="nucleotide sequence ID" value="NZ_JANPWE010000004.1"/>
</dbReference>
<evidence type="ECO:0000313" key="3">
    <source>
        <dbReference type="Proteomes" id="UP001524944"/>
    </source>
</evidence>
<dbReference type="Proteomes" id="UP001524944">
    <property type="component" value="Unassembled WGS sequence"/>
</dbReference>